<dbReference type="RefSeq" id="WP_221431340.1">
    <property type="nucleotide sequence ID" value="NZ_CP081294.1"/>
</dbReference>
<evidence type="ECO:0000313" key="3">
    <source>
        <dbReference type="Proteomes" id="UP000824321"/>
    </source>
</evidence>
<keyword evidence="3" id="KW-1185">Reference proteome</keyword>
<dbReference type="Proteomes" id="UP000824321">
    <property type="component" value="Chromosome"/>
</dbReference>
<dbReference type="EMBL" id="CP081294">
    <property type="protein sequence ID" value="QZD95601.1"/>
    <property type="molecule type" value="Genomic_DNA"/>
</dbReference>
<evidence type="ECO:0000256" key="1">
    <source>
        <dbReference type="SAM" id="SignalP"/>
    </source>
</evidence>
<gene>
    <name evidence="2" type="ORF">K3136_02410</name>
</gene>
<feature type="chain" id="PRO_5046563414" evidence="1">
    <location>
        <begin position="21"/>
        <end position="215"/>
    </location>
</feature>
<evidence type="ECO:0000313" key="2">
    <source>
        <dbReference type="EMBL" id="QZD95601.1"/>
    </source>
</evidence>
<proteinExistence type="predicted"/>
<dbReference type="PROSITE" id="PS51257">
    <property type="entry name" value="PROKAR_LIPOPROTEIN"/>
    <property type="match status" value="1"/>
</dbReference>
<sequence>MKRALATRLPVIAGAFLAAACSPVADTQADEDPARQQLLETIEEVGSEAPPDDCLLYVWSGEEEPDIEFDRAHDVAKGGAISCATDTSPSRFEAAIGALREAAQSGDKARLLEQLGIPLLYIDEDGRQQDLTEEQVDALFDDIFDERMLEMLRKLDLSQMTVEKDRGGFFQLGTLWLVVGESGRPQVVTVNRQALVEAAETAREQTELGQGRDIE</sequence>
<feature type="signal peptide" evidence="1">
    <location>
        <begin position="1"/>
        <end position="20"/>
    </location>
</feature>
<keyword evidence="1" id="KW-0732">Signal</keyword>
<name>A0ABX9A2U4_9SPHN</name>
<protein>
    <submittedName>
        <fullName evidence="2">TDP-N-acetylfucosamine:lipid II N-acetylfucosaminyltransferase</fullName>
    </submittedName>
</protein>
<accession>A0ABX9A2U4</accession>
<organism evidence="2 3">
    <name type="scientific">Qipengyuania gelatinilytica</name>
    <dbReference type="NCBI Taxonomy" id="2867231"/>
    <lineage>
        <taxon>Bacteria</taxon>
        <taxon>Pseudomonadati</taxon>
        <taxon>Pseudomonadota</taxon>
        <taxon>Alphaproteobacteria</taxon>
        <taxon>Sphingomonadales</taxon>
        <taxon>Erythrobacteraceae</taxon>
        <taxon>Qipengyuania</taxon>
    </lineage>
</organism>
<reference evidence="2 3" key="1">
    <citation type="submission" date="2021-08" db="EMBL/GenBank/DDBJ databases">
        <title>Comparative Genomics Analysis of the Genus Qipengyuania Reveals Extensive Genetic Diversity and Metabolic Versatility, Including the Description of Fifteen Novel Species.</title>
        <authorList>
            <person name="Liu Y."/>
        </authorList>
    </citation>
    <scope>NUCLEOTIDE SEQUENCE [LARGE SCALE GENOMIC DNA]</scope>
    <source>
        <strain evidence="2 3">1NDH1</strain>
    </source>
</reference>